<dbReference type="InterPro" id="IPR027417">
    <property type="entry name" value="P-loop_NTPase"/>
</dbReference>
<sequence>MCKFLAEQIFKPGSFPEYTYVSRESLDIGVNYEVRLKQALKISGCLTSIIGPSKMGKTVLCEKVIDLENLVEVSGVDFKLNDDFWTVIGTKAGLPMSGEFIEGKTVKDNTSDDLYYKKDKFVLTKDRVIDYFKENGKVLVLDDFHYAPEDIQLHIAQQLKDAIRKEFKAIVVSLPHRADDAIRKNADLTGRLSLINIENWKNDELEQIAKRGFEKLDINIDDELVKNIAIESLTSPQLMQYICLSICTLLDTDNSKITQIPEEVLKRAYKFTTVNFEYSDVLNTLLLGPNPRGNKRKIYITKSGKELDIYGLIVEAVSINPPSMGFDIEEMKCRIDNLIVNDSKPDKQQIRESLNKLQSIIDEKENIYKVFEWKDGKLYILDPLFLFYLRWGNHK</sequence>
<organism evidence="1 2">
    <name type="scientific">Clostridium beijerinckii</name>
    <name type="common">Clostridium MP</name>
    <dbReference type="NCBI Taxonomy" id="1520"/>
    <lineage>
        <taxon>Bacteria</taxon>
        <taxon>Bacillati</taxon>
        <taxon>Bacillota</taxon>
        <taxon>Clostridia</taxon>
        <taxon>Eubacteriales</taxon>
        <taxon>Clostridiaceae</taxon>
        <taxon>Clostridium</taxon>
    </lineage>
</organism>
<gene>
    <name evidence="1" type="ORF">LF65_00081</name>
</gene>
<dbReference type="STRING" id="1520.LF65_00081"/>
<dbReference type="AlphaFoldDB" id="A0A0B5QFM5"/>
<dbReference type="Proteomes" id="UP000031866">
    <property type="component" value="Chromosome"/>
</dbReference>
<dbReference type="SUPFAM" id="SSF52540">
    <property type="entry name" value="P-loop containing nucleoside triphosphate hydrolases"/>
    <property type="match status" value="1"/>
</dbReference>
<proteinExistence type="predicted"/>
<dbReference type="RefSeq" id="WP_041893357.1">
    <property type="nucleotide sequence ID" value="NZ_CP010086.2"/>
</dbReference>
<evidence type="ECO:0000313" key="1">
    <source>
        <dbReference type="EMBL" id="AJG96772.1"/>
    </source>
</evidence>
<dbReference type="EMBL" id="CP010086">
    <property type="protein sequence ID" value="AJG96772.1"/>
    <property type="molecule type" value="Genomic_DNA"/>
</dbReference>
<dbReference type="KEGG" id="cbei:LF65_00081"/>
<reference evidence="2" key="1">
    <citation type="submission" date="2014-12" db="EMBL/GenBank/DDBJ databases">
        <title>Genome sequence of Clostridium beijerinckii strain 59B.</title>
        <authorList>
            <person name="Little G.T."/>
            <person name="Minton N.P."/>
        </authorList>
    </citation>
    <scope>NUCLEOTIDE SEQUENCE [LARGE SCALE GENOMIC DNA]</scope>
    <source>
        <strain evidence="2">59B</strain>
    </source>
</reference>
<dbReference type="OrthoDB" id="2531964at2"/>
<accession>A0A0B5QFM5</accession>
<name>A0A0B5QFM5_CLOBE</name>
<protein>
    <submittedName>
        <fullName evidence="1">Uncharacterized protein</fullName>
    </submittedName>
</protein>
<evidence type="ECO:0000313" key="2">
    <source>
        <dbReference type="Proteomes" id="UP000031866"/>
    </source>
</evidence>